<evidence type="ECO:0000259" key="2">
    <source>
        <dbReference type="Pfam" id="PF09076"/>
    </source>
</evidence>
<dbReference type="InterPro" id="IPR015161">
    <property type="entry name" value="Sklp_toxin_b/g_crystallin"/>
</dbReference>
<dbReference type="Pfam" id="PF09076">
    <property type="entry name" value="Crystall_2"/>
    <property type="match status" value="1"/>
</dbReference>
<accession>A0ABN3LNH7</accession>
<dbReference type="SUPFAM" id="SSF49695">
    <property type="entry name" value="gamma-Crystallin-like"/>
    <property type="match status" value="1"/>
</dbReference>
<sequence>MKQLAKRATLAATTTLALTASLTAVTTTDAFAINTVSCGRSDFLQITVHTTDSGGPYDWCLANAGTWDTTGANMWLHRISTGNNRVQWYGDGRWQPATPIDRNTVYTFPNNPGGVRMDQIRIL</sequence>
<dbReference type="InterPro" id="IPR015791">
    <property type="entry name" value="Antimic/Inh_G_crystallin-like"/>
</dbReference>
<evidence type="ECO:0000256" key="1">
    <source>
        <dbReference type="SAM" id="SignalP"/>
    </source>
</evidence>
<comment type="caution">
    <text evidence="3">The sequence shown here is derived from an EMBL/GenBank/DDBJ whole genome shotgun (WGS) entry which is preliminary data.</text>
</comment>
<evidence type="ECO:0000313" key="4">
    <source>
        <dbReference type="Proteomes" id="UP001501777"/>
    </source>
</evidence>
<keyword evidence="1" id="KW-0732">Signal</keyword>
<dbReference type="RefSeq" id="WP_344400455.1">
    <property type="nucleotide sequence ID" value="NZ_BAAASG010000007.1"/>
</dbReference>
<dbReference type="Proteomes" id="UP001501777">
    <property type="component" value="Unassembled WGS sequence"/>
</dbReference>
<dbReference type="Gene3D" id="2.60.20.30">
    <property type="match status" value="1"/>
</dbReference>
<evidence type="ECO:0000313" key="3">
    <source>
        <dbReference type="EMBL" id="GAA2487493.1"/>
    </source>
</evidence>
<organism evidence="3 4">
    <name type="scientific">Streptomyces longisporus</name>
    <dbReference type="NCBI Taxonomy" id="1948"/>
    <lineage>
        <taxon>Bacteria</taxon>
        <taxon>Bacillati</taxon>
        <taxon>Actinomycetota</taxon>
        <taxon>Actinomycetes</taxon>
        <taxon>Kitasatosporales</taxon>
        <taxon>Streptomycetaceae</taxon>
        <taxon>Streptomyces</taxon>
    </lineage>
</organism>
<protein>
    <recommendedName>
        <fullName evidence="2">Streptomyces killer toxin-like beta/gamma crystallin domain-containing protein</fullName>
    </recommendedName>
</protein>
<reference evidence="3 4" key="1">
    <citation type="journal article" date="2019" name="Int. J. Syst. Evol. Microbiol.">
        <title>The Global Catalogue of Microorganisms (GCM) 10K type strain sequencing project: providing services to taxonomists for standard genome sequencing and annotation.</title>
        <authorList>
            <consortium name="The Broad Institute Genomics Platform"/>
            <consortium name="The Broad Institute Genome Sequencing Center for Infectious Disease"/>
            <person name="Wu L."/>
            <person name="Ma J."/>
        </authorList>
    </citation>
    <scope>NUCLEOTIDE SEQUENCE [LARGE SCALE GENOMIC DNA]</scope>
    <source>
        <strain evidence="3 4">JCM 4395</strain>
    </source>
</reference>
<gene>
    <name evidence="3" type="ORF">GCM10010276_27420</name>
</gene>
<keyword evidence="4" id="KW-1185">Reference proteome</keyword>
<name>A0ABN3LNH7_STRLO</name>
<dbReference type="EMBL" id="BAAASG010000007">
    <property type="protein sequence ID" value="GAA2487493.1"/>
    <property type="molecule type" value="Genomic_DNA"/>
</dbReference>
<dbReference type="InterPro" id="IPR011024">
    <property type="entry name" value="G_crystallin-like"/>
</dbReference>
<feature type="chain" id="PRO_5046966945" description="Streptomyces killer toxin-like beta/gamma crystallin domain-containing protein" evidence="1">
    <location>
        <begin position="33"/>
        <end position="123"/>
    </location>
</feature>
<proteinExistence type="predicted"/>
<feature type="domain" description="Streptomyces killer toxin-like beta/gamma crystallin" evidence="2">
    <location>
        <begin position="58"/>
        <end position="121"/>
    </location>
</feature>
<feature type="signal peptide" evidence="1">
    <location>
        <begin position="1"/>
        <end position="32"/>
    </location>
</feature>